<evidence type="ECO:0000313" key="1">
    <source>
        <dbReference type="EMBL" id="SUZ50214.1"/>
    </source>
</evidence>
<organism evidence="1">
    <name type="scientific">marine metagenome</name>
    <dbReference type="NCBI Taxonomy" id="408172"/>
    <lineage>
        <taxon>unclassified sequences</taxon>
        <taxon>metagenomes</taxon>
        <taxon>ecological metagenomes</taxon>
    </lineage>
</organism>
<evidence type="ECO:0008006" key="2">
    <source>
        <dbReference type="Google" id="ProtNLM"/>
    </source>
</evidence>
<dbReference type="InterPro" id="IPR011990">
    <property type="entry name" value="TPR-like_helical_dom_sf"/>
</dbReference>
<dbReference type="AlphaFoldDB" id="A0A381N823"/>
<name>A0A381N823_9ZZZZ</name>
<gene>
    <name evidence="1" type="ORF">METZ01_LOCUS3068</name>
</gene>
<dbReference type="SUPFAM" id="SSF48452">
    <property type="entry name" value="TPR-like"/>
    <property type="match status" value="1"/>
</dbReference>
<sequence length="256" mass="28651">MIMIRSTNIFLLLFSFLLAQSDMELGITAYNKRAEGSAGATAQSGPIGEAINHFEKAAKSPENELDAGIYLLHSYYFKGKFVLKDENSQKATFNKGKALAEKLINKYPDSGALRYWYLVNLGSWAEVYGIITAAREGVADIMRTQSLKIIELDPNYQNGGGYFMLGAVHFKSPRIPFFLSWPSNDEAVKYLNKAFETGRSTPNQTVYLARALKKDGLDKRARNLLQELVAAPLLPEELVENAEQKELAKKLLADWE</sequence>
<dbReference type="Gene3D" id="1.25.40.10">
    <property type="entry name" value="Tetratricopeptide repeat domain"/>
    <property type="match status" value="1"/>
</dbReference>
<proteinExistence type="predicted"/>
<reference evidence="1" key="1">
    <citation type="submission" date="2018-05" db="EMBL/GenBank/DDBJ databases">
        <authorList>
            <person name="Lanie J.A."/>
            <person name="Ng W.-L."/>
            <person name="Kazmierczak K.M."/>
            <person name="Andrzejewski T.M."/>
            <person name="Davidsen T.M."/>
            <person name="Wayne K.J."/>
            <person name="Tettelin H."/>
            <person name="Glass J.I."/>
            <person name="Rusch D."/>
            <person name="Podicherti R."/>
            <person name="Tsui H.-C.T."/>
            <person name="Winkler M.E."/>
        </authorList>
    </citation>
    <scope>NUCLEOTIDE SEQUENCE</scope>
</reference>
<accession>A0A381N823</accession>
<dbReference type="EMBL" id="UINC01000158">
    <property type="protein sequence ID" value="SUZ50214.1"/>
    <property type="molecule type" value="Genomic_DNA"/>
</dbReference>
<protein>
    <recommendedName>
        <fullName evidence="2">Outer membrane lipoprotein BamD-like domain-containing protein</fullName>
    </recommendedName>
</protein>